<dbReference type="InterPro" id="IPR035309">
    <property type="entry name" value="PSME4"/>
</dbReference>
<keyword evidence="14" id="KW-1185">Reference proteome</keyword>
<feature type="compositionally biased region" description="Polar residues" evidence="9">
    <location>
        <begin position="1967"/>
        <end position="1982"/>
    </location>
</feature>
<sequence>MDTGGLFKISSGPSRYLERVEKRSLASPPLHDPSDINRDYVADTSPIDSPIRQSPDWEREITSSPRTIDQMTGHRYSPQVIKLDHPEHTQVPEDQISSFQQSSVFLTSLPYWPLLQTQLKEHFTIIKQAILHAIQCEATDTIGIIVSDILFYVRRYKKYFSKQDHIMLIEILYDMVCRDPLPPHGLSACLVALIDLLLPQRLITRSDLTLRWRPLYDLYLRIKKESITRMHPSLWGLLDPIVQLAALASSYFPEEATAEILRELYPQIHPSLSSNTYMLVLTLLTAFLPVDVPPHVWGLWFNDVTKLWLGSGVILPKGECRVLYLLSRLAPRTVGRVDWSPHLHQLFDQLLRSVHIPVGPLKFTFKSRTVLPIQKFSKIIVFSIYQGSQTLSHLKQLMLALETFFHPSNDGRHLKNLITLVTTLVSDFMVRITRESGVKPVPASLQIPPEFRLTEGDIDQFVTTVLPSLRLALFTKEERYQFQIAGCLGPLSTIRPRMFVPEMIEECKEALVSVTEPHRLTSLLSCLYSVSACLTTGLPDFPEGRTYVIPLLHAILPGIDVNDAFKTALSLKVITQLISGIPLVDCSKSPPMNSIGRELAAQTALFEDFILEFISKMFHFLQCATTSVTLGELEGMQTGPHIHSIDIGMSLQSNIVLLFPVSLSVVLSSCPLSLYERAVSKIFQLTCGMFASVDKPGTSPYPVILSHLTACQHGSDTARMFFSHCLQCIKRVASEIQLEKEERGDPEIKWNLELLSSVVQYGARHALSHLSDIREVLRLTRYSKCKEIYQMSSGLLCDVITCLSGVYILPKYQFGVDLDLSPSDRDYLEDWGTYFQKNEVRAQWHIPSIEEIEGVESLLQEFLLPELLKIREFVSGSIELSRDELQNILTLIESGFLASAFRFIEVTDPPLSEYDQLITEDLVYLTRHIITCNRPVYRLESYKMDELCPLIHSLSVKLFAERQHETESMRLLVSIIQSLLSPSQTVSCWSQLRLFKIDKHIMSVRTAHKRLYSQLYLLYRLESTHDCVGLEDHVDIVTVSKECLLIDLFNLATSEYVITRQYAQYQLDKCFTRYLFSRRFMFPHILPLLGGDTPRERLKGALRTLLYNKNLFLEYICCRPDLISQLIPSLLSCNHTDKQPIIDLLYSVFGVIRQLVGLLDPELTRFSTETQRTALERLGVPLPSETLVRVMSVRDSKRDSDMKAYLVFVSDLIKFIKAPSSSLFFEFAVSILSSLPHPTLPRPPELIPTLLPLLVHDTVSVRYTAMSILESILKFKRNSYKKILLVTIEQVMDSVASLKLEPSNTSVKLEFGECEENRWLCIMEDDLTREAMSQSEWNAITFVDKMYVGYVRPWPSDLQIFAPAKDQSISTDYDREDRHIISWFQDEKNAKTLITFLSLEERKNAEEFRIHVEEVFKALAKNYGAESVRLFSDQLTKLMTSQQETEQRLGLELAAGILMGSKHWRWEQVSELEKILAPAFFQGIKVISKETSPNWATFLSRILFKRDPRRFFWLWNGLLKDLMDPSDSCFTNAMRLLLCDCAVFYGSWRIPGFKHALLKRLIPHLSSPYQMLRSRIARFLVTVFSEEGPLAVSLYSPSRQLFLSKLEVLSLSQGKLSSLDTPDRDRVLCEIKVVAEFLTRTAKLLRFAPELLLLGETILTHRNAIEEDELTHILDSLAHSLSLLEIPHQAVPTLIAVFQKMPYEENWQTKLGKLYLFQVLTFGNLFTVLSHGALVVSAIRNVLLSLLGDQRVEVRDQAAESLSGLVRCGFYSNDDVISFVQDFTEQLGPPPQGRRARKRIESDLLAKKHSGLLGLGAIVLAYPYSIPQFLPTVLMLVGAFLQATPPLQGSAKHVLSEFKRTHWDQWEAPVISSSLRHGNALPLRQTPSPKFSSGQIASPLERVSSPGYQLPPHRHMTPTHDDPTQELVSSRERPVAEPRISMIQQRSIASPQTRMPVRQNIARPQIRTPQALSGRTPRSLQAPSPIRARSSRDS</sequence>
<reference evidence="13 14" key="1">
    <citation type="journal article" date="2023" name="BMC Biol.">
        <title>The compact genome of the sponge Oopsacas minuta (Hexactinellida) is lacking key metazoan core genes.</title>
        <authorList>
            <person name="Santini S."/>
            <person name="Schenkelaars Q."/>
            <person name="Jourda C."/>
            <person name="Duchesne M."/>
            <person name="Belahbib H."/>
            <person name="Rocher C."/>
            <person name="Selva M."/>
            <person name="Riesgo A."/>
            <person name="Vervoort M."/>
            <person name="Leys S.P."/>
            <person name="Kodjabachian L."/>
            <person name="Le Bivic A."/>
            <person name="Borchiellini C."/>
            <person name="Claverie J.M."/>
            <person name="Renard E."/>
        </authorList>
    </citation>
    <scope>NUCLEOTIDE SEQUENCE [LARGE SCALE GENOMIC DNA]</scope>
    <source>
        <strain evidence="13">SPO-2</strain>
    </source>
</reference>
<dbReference type="InterPro" id="IPR055455">
    <property type="entry name" value="HEAT_PSME4"/>
</dbReference>
<dbReference type="SUPFAM" id="SSF48371">
    <property type="entry name" value="ARM repeat"/>
    <property type="match status" value="2"/>
</dbReference>
<evidence type="ECO:0000256" key="1">
    <source>
        <dbReference type="ARBA" id="ARBA00004123"/>
    </source>
</evidence>
<protein>
    <submittedName>
        <fullName evidence="13">Proteasome activator complex subunit 4 isoform X1</fullName>
    </submittedName>
</protein>
<keyword evidence="7" id="KW-0234">DNA repair</keyword>
<evidence type="ECO:0000313" key="14">
    <source>
        <dbReference type="Proteomes" id="UP001165289"/>
    </source>
</evidence>
<dbReference type="InterPro" id="IPR021843">
    <property type="entry name" value="PSME4_C"/>
</dbReference>
<comment type="similarity">
    <text evidence="3">Belongs to the BLM10 family.</text>
</comment>
<evidence type="ECO:0000259" key="10">
    <source>
        <dbReference type="Pfam" id="PF11919"/>
    </source>
</evidence>
<dbReference type="InterPro" id="IPR032430">
    <property type="entry name" value="Blm10_mid"/>
</dbReference>
<evidence type="ECO:0000256" key="3">
    <source>
        <dbReference type="ARBA" id="ARBA00005739"/>
    </source>
</evidence>
<evidence type="ECO:0000259" key="12">
    <source>
        <dbReference type="Pfam" id="PF23096"/>
    </source>
</evidence>
<keyword evidence="5" id="KW-0677">Repeat</keyword>
<evidence type="ECO:0000313" key="13">
    <source>
        <dbReference type="EMBL" id="KAI6661243.1"/>
    </source>
</evidence>
<name>A0AAV7KJS3_9METZ</name>
<dbReference type="GO" id="GO:0000502">
    <property type="term" value="C:proteasome complex"/>
    <property type="evidence" value="ECO:0007669"/>
    <property type="project" value="UniProtKB-KW"/>
</dbReference>
<dbReference type="PANTHER" id="PTHR32170">
    <property type="entry name" value="PROTEASOME ACTIVATOR COMPLEX SUBUNIT 4"/>
    <property type="match status" value="1"/>
</dbReference>
<feature type="domain" description="Proteasome activator complex subunit 4 C-terminal" evidence="10">
    <location>
        <begin position="1806"/>
        <end position="1868"/>
    </location>
</feature>
<dbReference type="Pfam" id="PF11919">
    <property type="entry name" value="PSME4_C"/>
    <property type="match status" value="1"/>
</dbReference>
<evidence type="ECO:0000256" key="2">
    <source>
        <dbReference type="ARBA" id="ARBA00004496"/>
    </source>
</evidence>
<keyword evidence="4" id="KW-0963">Cytoplasm</keyword>
<evidence type="ECO:0000256" key="5">
    <source>
        <dbReference type="ARBA" id="ARBA00022737"/>
    </source>
</evidence>
<dbReference type="GO" id="GO:0005634">
    <property type="term" value="C:nucleus"/>
    <property type="evidence" value="ECO:0007669"/>
    <property type="project" value="UniProtKB-SubCell"/>
</dbReference>
<evidence type="ECO:0000256" key="4">
    <source>
        <dbReference type="ARBA" id="ARBA00022490"/>
    </source>
</evidence>
<evidence type="ECO:0000256" key="9">
    <source>
        <dbReference type="SAM" id="MobiDB-lite"/>
    </source>
</evidence>
<dbReference type="PANTHER" id="PTHR32170:SF3">
    <property type="entry name" value="PROTEASOME ACTIVATOR COMPLEX SUBUNIT 4"/>
    <property type="match status" value="1"/>
</dbReference>
<keyword evidence="8" id="KW-0539">Nucleus</keyword>
<proteinExistence type="inferred from homology"/>
<keyword evidence="13" id="KW-0647">Proteasome</keyword>
<feature type="region of interest" description="Disordered" evidence="9">
    <location>
        <begin position="20"/>
        <end position="59"/>
    </location>
</feature>
<evidence type="ECO:0000256" key="7">
    <source>
        <dbReference type="ARBA" id="ARBA00023204"/>
    </source>
</evidence>
<dbReference type="Pfam" id="PF16507">
    <property type="entry name" value="HEAT_PSME4_mid"/>
    <property type="match status" value="2"/>
</dbReference>
<dbReference type="GO" id="GO:0016504">
    <property type="term" value="F:peptidase activator activity"/>
    <property type="evidence" value="ECO:0007669"/>
    <property type="project" value="InterPro"/>
</dbReference>
<dbReference type="GO" id="GO:0010499">
    <property type="term" value="P:proteasomal ubiquitin-independent protein catabolic process"/>
    <property type="evidence" value="ECO:0007669"/>
    <property type="project" value="TreeGrafter"/>
</dbReference>
<dbReference type="Proteomes" id="UP001165289">
    <property type="component" value="Unassembled WGS sequence"/>
</dbReference>
<evidence type="ECO:0000259" key="11">
    <source>
        <dbReference type="Pfam" id="PF16507"/>
    </source>
</evidence>
<feature type="compositionally biased region" description="Polar residues" evidence="9">
    <location>
        <begin position="1942"/>
        <end position="1953"/>
    </location>
</feature>
<dbReference type="InterPro" id="IPR016024">
    <property type="entry name" value="ARM-type_fold"/>
</dbReference>
<evidence type="ECO:0000256" key="6">
    <source>
        <dbReference type="ARBA" id="ARBA00022763"/>
    </source>
</evidence>
<feature type="compositionally biased region" description="Basic and acidic residues" evidence="9">
    <location>
        <begin position="1918"/>
        <end position="1936"/>
    </location>
</feature>
<comment type="subcellular location">
    <subcellularLocation>
        <location evidence="2">Cytoplasm</location>
    </subcellularLocation>
    <subcellularLocation>
        <location evidence="1">Nucleus</location>
    </subcellularLocation>
</comment>
<gene>
    <name evidence="13" type="ORF">LOD99_10113</name>
</gene>
<dbReference type="Pfam" id="PF23096">
    <property type="entry name" value="HEAT_PSME4"/>
    <property type="match status" value="1"/>
</dbReference>
<accession>A0AAV7KJS3</accession>
<dbReference type="GO" id="GO:0070628">
    <property type="term" value="F:proteasome binding"/>
    <property type="evidence" value="ECO:0007669"/>
    <property type="project" value="InterPro"/>
</dbReference>
<dbReference type="GO" id="GO:0005829">
    <property type="term" value="C:cytosol"/>
    <property type="evidence" value="ECO:0007669"/>
    <property type="project" value="TreeGrafter"/>
</dbReference>
<feature type="compositionally biased region" description="Basic and acidic residues" evidence="9">
    <location>
        <begin position="32"/>
        <end position="41"/>
    </location>
</feature>
<feature type="domain" description="Proteasome activator Blm10 middle HEAT repeats region" evidence="11">
    <location>
        <begin position="394"/>
        <end position="590"/>
    </location>
</feature>
<organism evidence="13 14">
    <name type="scientific">Oopsacas minuta</name>
    <dbReference type="NCBI Taxonomy" id="111878"/>
    <lineage>
        <taxon>Eukaryota</taxon>
        <taxon>Metazoa</taxon>
        <taxon>Porifera</taxon>
        <taxon>Hexactinellida</taxon>
        <taxon>Hexasterophora</taxon>
        <taxon>Lyssacinosida</taxon>
        <taxon>Leucopsacidae</taxon>
        <taxon>Oopsacas</taxon>
    </lineage>
</organism>
<evidence type="ECO:0000256" key="8">
    <source>
        <dbReference type="ARBA" id="ARBA00023242"/>
    </source>
</evidence>
<comment type="caution">
    <text evidence="13">The sequence shown here is derived from an EMBL/GenBank/DDBJ whole genome shotgun (WGS) entry which is preliminary data.</text>
</comment>
<feature type="domain" description="Proteasome activator Blm10 middle HEAT repeats region" evidence="11">
    <location>
        <begin position="600"/>
        <end position="900"/>
    </location>
</feature>
<keyword evidence="6" id="KW-0227">DNA damage</keyword>
<feature type="domain" description="Proteasome activator complex subunit 4-like HEAT repeat-like" evidence="12">
    <location>
        <begin position="1247"/>
        <end position="1537"/>
    </location>
</feature>
<dbReference type="EMBL" id="JAKMXF010000018">
    <property type="protein sequence ID" value="KAI6661243.1"/>
    <property type="molecule type" value="Genomic_DNA"/>
</dbReference>
<dbReference type="GO" id="GO:0006281">
    <property type="term" value="P:DNA repair"/>
    <property type="evidence" value="ECO:0007669"/>
    <property type="project" value="UniProtKB-KW"/>
</dbReference>
<feature type="region of interest" description="Disordered" evidence="9">
    <location>
        <begin position="1901"/>
        <end position="1994"/>
    </location>
</feature>